<dbReference type="PANTHER" id="PTHR43875:SF15">
    <property type="entry name" value="TREHALOSE IMPORT ATP-BINDING PROTEIN SUGC"/>
    <property type="match status" value="1"/>
</dbReference>
<dbReference type="RefSeq" id="WP_011900590.1">
    <property type="nucleotide sequence ID" value="NZ_JAAVJF010000001.1"/>
</dbReference>
<keyword evidence="6" id="KW-0472">Membrane</keyword>
<comment type="caution">
    <text evidence="8">The sequence shown here is derived from an EMBL/GenBank/DDBJ whole genome shotgun (WGS) entry which is preliminary data.</text>
</comment>
<protein>
    <submittedName>
        <fullName evidence="8">ABC transporter ATP-binding protein</fullName>
    </submittedName>
</protein>
<evidence type="ECO:0000313" key="8">
    <source>
        <dbReference type="EMBL" id="NYR14384.1"/>
    </source>
</evidence>
<dbReference type="PROSITE" id="PS50893">
    <property type="entry name" value="ABC_TRANSPORTER_2"/>
    <property type="match status" value="1"/>
</dbReference>
<keyword evidence="5" id="KW-1278">Translocase</keyword>
<sequence length="319" mass="35871">MLVLRGVVKSFRGFTLHVEELSVPDKTYAVILGPSGSGKTTLLRIIAGLERPDRGSILLDGRDITHLPVWERDVGIVFQNYALYPHLTVFENIAMPLRNKKLPRDEIKKRVEQIAEVLGIKDQLHKYPHQLSGGQQQRVAIARALVKEPKVLLLDEPLSNLDARLRLEVRGFLKELQRKVGAIVVHVTHDQEEAMALGDLMVVMNNGKVEQVGTPHELYRKPRNLFVFNFLGLGNLVPAKALGLGGQHLLGFRPEDVVLGSGDYVARVVRQEYLGPYKLVELEYNGFRIKARAPPTAEFREGEAVRFGIDIEKALVFRE</sequence>
<evidence type="ECO:0000256" key="5">
    <source>
        <dbReference type="ARBA" id="ARBA00022967"/>
    </source>
</evidence>
<dbReference type="InterPro" id="IPR003593">
    <property type="entry name" value="AAA+_ATPase"/>
</dbReference>
<keyword evidence="2" id="KW-1003">Cell membrane</keyword>
<dbReference type="InterPro" id="IPR008995">
    <property type="entry name" value="Mo/tungstate-bd_C_term_dom"/>
</dbReference>
<dbReference type="InterPro" id="IPR027417">
    <property type="entry name" value="P-loop_NTPase"/>
</dbReference>
<evidence type="ECO:0000313" key="9">
    <source>
        <dbReference type="Proteomes" id="UP000554766"/>
    </source>
</evidence>
<dbReference type="GO" id="GO:0055052">
    <property type="term" value="C:ATP-binding cassette (ABC) transporter complex, substrate-binding subunit-containing"/>
    <property type="evidence" value="ECO:0007669"/>
    <property type="project" value="TreeGrafter"/>
</dbReference>
<dbReference type="GeneID" id="5056129"/>
<dbReference type="InterPro" id="IPR017871">
    <property type="entry name" value="ABC_transporter-like_CS"/>
</dbReference>
<name>A0A7L4P6N7_9CREN</name>
<keyword evidence="4 8" id="KW-0067">ATP-binding</keyword>
<organism evidence="8 9">
    <name type="scientific">Pyrobaculum arsenaticum</name>
    <dbReference type="NCBI Taxonomy" id="121277"/>
    <lineage>
        <taxon>Archaea</taxon>
        <taxon>Thermoproteota</taxon>
        <taxon>Thermoprotei</taxon>
        <taxon>Thermoproteales</taxon>
        <taxon>Thermoproteaceae</taxon>
        <taxon>Pyrobaculum</taxon>
    </lineage>
</organism>
<dbReference type="InterPro" id="IPR013611">
    <property type="entry name" value="Transp-assoc_OB_typ2"/>
</dbReference>
<dbReference type="FunFam" id="3.40.50.300:FF:000042">
    <property type="entry name" value="Maltose/maltodextrin ABC transporter, ATP-binding protein"/>
    <property type="match status" value="1"/>
</dbReference>
<dbReference type="Proteomes" id="UP000554766">
    <property type="component" value="Unassembled WGS sequence"/>
</dbReference>
<reference evidence="8 9" key="1">
    <citation type="journal article" date="2020" name="Nat. Commun.">
        <title>The structures of two archaeal type IV pili illuminate evolutionary relationships.</title>
        <authorList>
            <person name="Wang F."/>
            <person name="Baquero D.P."/>
            <person name="Su Z."/>
            <person name="Beltran L.C."/>
            <person name="Prangishvili D."/>
            <person name="Krupovic M."/>
            <person name="Egelman E.H."/>
        </authorList>
    </citation>
    <scope>NUCLEOTIDE SEQUENCE [LARGE SCALE GENOMIC DNA]</scope>
    <source>
        <strain evidence="8 9">2GA</strain>
    </source>
</reference>
<dbReference type="InterPro" id="IPR015853">
    <property type="entry name" value="ABC_transpr_FbpC"/>
</dbReference>
<dbReference type="GO" id="GO:0005524">
    <property type="term" value="F:ATP binding"/>
    <property type="evidence" value="ECO:0007669"/>
    <property type="project" value="UniProtKB-KW"/>
</dbReference>
<dbReference type="Gene3D" id="3.40.50.300">
    <property type="entry name" value="P-loop containing nucleotide triphosphate hydrolases"/>
    <property type="match status" value="1"/>
</dbReference>
<dbReference type="SUPFAM" id="SSF52540">
    <property type="entry name" value="P-loop containing nucleoside triphosphate hydrolases"/>
    <property type="match status" value="1"/>
</dbReference>
<keyword evidence="9" id="KW-1185">Reference proteome</keyword>
<dbReference type="GO" id="GO:0015408">
    <property type="term" value="F:ABC-type ferric iron transporter activity"/>
    <property type="evidence" value="ECO:0007669"/>
    <property type="project" value="InterPro"/>
</dbReference>
<proteinExistence type="predicted"/>
<evidence type="ECO:0000256" key="3">
    <source>
        <dbReference type="ARBA" id="ARBA00022741"/>
    </source>
</evidence>
<dbReference type="SUPFAM" id="SSF50331">
    <property type="entry name" value="MOP-like"/>
    <property type="match status" value="1"/>
</dbReference>
<dbReference type="EMBL" id="JAAVJF010000001">
    <property type="protein sequence ID" value="NYR14384.1"/>
    <property type="molecule type" value="Genomic_DNA"/>
</dbReference>
<evidence type="ECO:0000256" key="2">
    <source>
        <dbReference type="ARBA" id="ARBA00022475"/>
    </source>
</evidence>
<evidence type="ECO:0000259" key="7">
    <source>
        <dbReference type="PROSITE" id="PS50893"/>
    </source>
</evidence>
<dbReference type="Gene3D" id="2.40.50.140">
    <property type="entry name" value="Nucleic acid-binding proteins"/>
    <property type="match status" value="1"/>
</dbReference>
<dbReference type="OMA" id="TQPANEF"/>
<dbReference type="InterPro" id="IPR003439">
    <property type="entry name" value="ABC_transporter-like_ATP-bd"/>
</dbReference>
<dbReference type="Pfam" id="PF08402">
    <property type="entry name" value="TOBE_2"/>
    <property type="match status" value="1"/>
</dbReference>
<dbReference type="InterPro" id="IPR047641">
    <property type="entry name" value="ABC_transpr_MalK/UgpC-like"/>
</dbReference>
<dbReference type="PANTHER" id="PTHR43875">
    <property type="entry name" value="MALTODEXTRIN IMPORT ATP-BINDING PROTEIN MSMX"/>
    <property type="match status" value="1"/>
</dbReference>
<dbReference type="CDD" id="cd03259">
    <property type="entry name" value="ABC_Carb_Solutes_like"/>
    <property type="match status" value="1"/>
</dbReference>
<feature type="domain" description="ABC transporter" evidence="7">
    <location>
        <begin position="2"/>
        <end position="231"/>
    </location>
</feature>
<keyword evidence="1" id="KW-0813">Transport</keyword>
<dbReference type="SMART" id="SM00382">
    <property type="entry name" value="AAA"/>
    <property type="match status" value="1"/>
</dbReference>
<dbReference type="InterPro" id="IPR012340">
    <property type="entry name" value="NA-bd_OB-fold"/>
</dbReference>
<gene>
    <name evidence="8" type="ORF">HC235_00035</name>
</gene>
<dbReference type="PROSITE" id="PS00211">
    <property type="entry name" value="ABC_TRANSPORTER_1"/>
    <property type="match status" value="1"/>
</dbReference>
<dbReference type="Pfam" id="PF00005">
    <property type="entry name" value="ABC_tran"/>
    <property type="match status" value="1"/>
</dbReference>
<dbReference type="AlphaFoldDB" id="A0A7L4P6N7"/>
<dbReference type="Gene3D" id="2.40.50.100">
    <property type="match status" value="1"/>
</dbReference>
<keyword evidence="3" id="KW-0547">Nucleotide-binding</keyword>
<evidence type="ECO:0000256" key="4">
    <source>
        <dbReference type="ARBA" id="ARBA00022840"/>
    </source>
</evidence>
<accession>A0A7L4P6N7</accession>
<evidence type="ECO:0000256" key="1">
    <source>
        <dbReference type="ARBA" id="ARBA00022448"/>
    </source>
</evidence>
<evidence type="ECO:0000256" key="6">
    <source>
        <dbReference type="ARBA" id="ARBA00023136"/>
    </source>
</evidence>
<dbReference type="GO" id="GO:0016887">
    <property type="term" value="F:ATP hydrolysis activity"/>
    <property type="evidence" value="ECO:0007669"/>
    <property type="project" value="InterPro"/>
</dbReference>